<dbReference type="AlphaFoldDB" id="A0A8J7K260"/>
<dbReference type="InterPro" id="IPR014718">
    <property type="entry name" value="GH-type_carb-bd"/>
</dbReference>
<organism evidence="6 7">
    <name type="scientific">Chitinilyticum piscinae</name>
    <dbReference type="NCBI Taxonomy" id="2866724"/>
    <lineage>
        <taxon>Bacteria</taxon>
        <taxon>Pseudomonadati</taxon>
        <taxon>Pseudomonadota</taxon>
        <taxon>Betaproteobacteria</taxon>
        <taxon>Neisseriales</taxon>
        <taxon>Chitinibacteraceae</taxon>
        <taxon>Chitinilyticum</taxon>
    </lineage>
</organism>
<evidence type="ECO:0000256" key="2">
    <source>
        <dbReference type="ARBA" id="ARBA00005866"/>
    </source>
</evidence>
<dbReference type="InterPro" id="IPR025532">
    <property type="entry name" value="G6P_1-epimerase"/>
</dbReference>
<accession>A0A8J7K260</accession>
<dbReference type="Gene3D" id="2.70.98.10">
    <property type="match status" value="1"/>
</dbReference>
<dbReference type="SUPFAM" id="SSF74650">
    <property type="entry name" value="Galactose mutarotase-like"/>
    <property type="match status" value="1"/>
</dbReference>
<evidence type="ECO:0000256" key="5">
    <source>
        <dbReference type="PIRSR" id="PIRSR016020-1"/>
    </source>
</evidence>
<evidence type="ECO:0000313" key="6">
    <source>
        <dbReference type="EMBL" id="MBE9609577.1"/>
    </source>
</evidence>
<dbReference type="CDD" id="cd09020">
    <property type="entry name" value="D-hex-6-P-epi_like"/>
    <property type="match status" value="1"/>
</dbReference>
<dbReference type="PIRSF" id="PIRSF016020">
    <property type="entry name" value="PHexose_mutarotase"/>
    <property type="match status" value="1"/>
</dbReference>
<evidence type="ECO:0000313" key="7">
    <source>
        <dbReference type="Proteomes" id="UP000604481"/>
    </source>
</evidence>
<name>A0A8J7K260_9NEIS</name>
<reference evidence="6 7" key="1">
    <citation type="submission" date="2020-10" db="EMBL/GenBank/DDBJ databases">
        <title>The genome sequence of Chitinilyticum litopenaei 4Y14.</title>
        <authorList>
            <person name="Liu Y."/>
        </authorList>
    </citation>
    <scope>NUCLEOTIDE SEQUENCE [LARGE SCALE GENOMIC DNA]</scope>
    <source>
        <strain evidence="6 7">4Y14</strain>
    </source>
</reference>
<dbReference type="GO" id="GO:0047938">
    <property type="term" value="F:glucose-6-phosphate 1-epimerase activity"/>
    <property type="evidence" value="ECO:0007669"/>
    <property type="project" value="UniProtKB-UniRule"/>
</dbReference>
<dbReference type="Pfam" id="PF01263">
    <property type="entry name" value="Aldose_epim"/>
    <property type="match status" value="1"/>
</dbReference>
<dbReference type="RefSeq" id="WP_194116109.1">
    <property type="nucleotide sequence ID" value="NZ_JADFUA010000005.1"/>
</dbReference>
<dbReference type="EC" id="5.1.3.15" evidence="4"/>
<dbReference type="InterPro" id="IPR008183">
    <property type="entry name" value="Aldose_1/G6P_1-epimerase"/>
</dbReference>
<comment type="caution">
    <text evidence="6">The sequence shown here is derived from an EMBL/GenBank/DDBJ whole genome shotgun (WGS) entry which is preliminary data.</text>
</comment>
<dbReference type="GO" id="GO:0005975">
    <property type="term" value="P:carbohydrate metabolic process"/>
    <property type="evidence" value="ECO:0007669"/>
    <property type="project" value="InterPro"/>
</dbReference>
<dbReference type="PANTHER" id="PTHR11122">
    <property type="entry name" value="APOSPORY-ASSOCIATED PROTEIN C-RELATED"/>
    <property type="match status" value="1"/>
</dbReference>
<comment type="catalytic activity">
    <reaction evidence="1">
        <text>alpha-D-glucose 6-phosphate = beta-D-glucose 6-phosphate</text>
        <dbReference type="Rhea" id="RHEA:16249"/>
        <dbReference type="ChEBI" id="CHEBI:58225"/>
        <dbReference type="ChEBI" id="CHEBI:58247"/>
        <dbReference type="EC" id="5.1.3.15"/>
    </reaction>
</comment>
<evidence type="ECO:0000256" key="1">
    <source>
        <dbReference type="ARBA" id="ARBA00001096"/>
    </source>
</evidence>
<evidence type="ECO:0000256" key="3">
    <source>
        <dbReference type="ARBA" id="ARBA00023235"/>
    </source>
</evidence>
<feature type="active site" evidence="5">
    <location>
        <position position="178"/>
    </location>
</feature>
<keyword evidence="7" id="KW-1185">Reference proteome</keyword>
<gene>
    <name evidence="6" type="ORF">INR99_09445</name>
</gene>
<sequence length="301" mass="32369">MTSPADLAQLLAAVPGVVLRSSDELYPGRGAGLPVLEIQNAHGRAVLALQGAHLLSFVPQGGRDLLWLSPLAKFNPGKAIRGGIPLCLPWFGGHPDKSRGLPAHGFARTSDWQLESAEVLADGRHQLVLGLKDTLLTREMWPHHFHFRFAITVGSELTVMLEAEHQGHVPVEFTAAMHSYFAVPNVAECVIEGLAGCEQINTLGGITRLHNEGDVVIRDVHDSVYLDVPAVQIIRTPSGQTRIDSDTRSAIVWNPGTNALKGGDIGPAYTGFVCVERGDAFDNAITLKPGEVYRANMTISG</sequence>
<dbReference type="PANTHER" id="PTHR11122:SF13">
    <property type="entry name" value="GLUCOSE-6-PHOSPHATE 1-EPIMERASE"/>
    <property type="match status" value="1"/>
</dbReference>
<evidence type="ECO:0000256" key="4">
    <source>
        <dbReference type="PIRNR" id="PIRNR016020"/>
    </source>
</evidence>
<dbReference type="GO" id="GO:0030246">
    <property type="term" value="F:carbohydrate binding"/>
    <property type="evidence" value="ECO:0007669"/>
    <property type="project" value="UniProtKB-UniRule"/>
</dbReference>
<keyword evidence="3 4" id="KW-0413">Isomerase</keyword>
<comment type="similarity">
    <text evidence="2 4">Belongs to the glucose-6-phosphate 1-epimerase family.</text>
</comment>
<dbReference type="EMBL" id="JADFUA010000005">
    <property type="protein sequence ID" value="MBE9609577.1"/>
    <property type="molecule type" value="Genomic_DNA"/>
</dbReference>
<protein>
    <recommendedName>
        <fullName evidence="4">Putative glucose-6-phosphate 1-epimerase</fullName>
        <ecNumber evidence="4">5.1.3.15</ecNumber>
    </recommendedName>
</protein>
<feature type="active site" evidence="5">
    <location>
        <position position="276"/>
    </location>
</feature>
<dbReference type="Proteomes" id="UP000604481">
    <property type="component" value="Unassembled WGS sequence"/>
</dbReference>
<dbReference type="InterPro" id="IPR011013">
    <property type="entry name" value="Gal_mutarotase_sf_dom"/>
</dbReference>
<proteinExistence type="inferred from homology"/>